<feature type="domain" description="EF-hand" evidence="4">
    <location>
        <begin position="145"/>
        <end position="176"/>
    </location>
</feature>
<dbReference type="InterPro" id="IPR011992">
    <property type="entry name" value="EF-hand-dom_pair"/>
</dbReference>
<keyword evidence="1" id="KW-0677">Repeat</keyword>
<dbReference type="PANTHER" id="PTHR23050">
    <property type="entry name" value="CALCIUM BINDING PROTEIN"/>
    <property type="match status" value="1"/>
</dbReference>
<dbReference type="CDD" id="cd00051">
    <property type="entry name" value="EFh"/>
    <property type="match status" value="1"/>
</dbReference>
<organism evidence="5 6">
    <name type="scientific">Hevea brasiliensis</name>
    <name type="common">Para rubber tree</name>
    <name type="synonym">Siphonia brasiliensis</name>
    <dbReference type="NCBI Taxonomy" id="3981"/>
    <lineage>
        <taxon>Eukaryota</taxon>
        <taxon>Viridiplantae</taxon>
        <taxon>Streptophyta</taxon>
        <taxon>Embryophyta</taxon>
        <taxon>Tracheophyta</taxon>
        <taxon>Spermatophyta</taxon>
        <taxon>Magnoliopsida</taxon>
        <taxon>eudicotyledons</taxon>
        <taxon>Gunneridae</taxon>
        <taxon>Pentapetalae</taxon>
        <taxon>rosids</taxon>
        <taxon>fabids</taxon>
        <taxon>Malpighiales</taxon>
        <taxon>Euphorbiaceae</taxon>
        <taxon>Crotonoideae</taxon>
        <taxon>Micrandreae</taxon>
        <taxon>Hevea</taxon>
    </lineage>
</organism>
<dbReference type="SUPFAM" id="SSF47473">
    <property type="entry name" value="EF-hand"/>
    <property type="match status" value="1"/>
</dbReference>
<dbReference type="PROSITE" id="PS00018">
    <property type="entry name" value="EF_HAND_1"/>
    <property type="match status" value="3"/>
</dbReference>
<accession>A0A6A6NGW8</accession>
<name>A0A6A6NGW8_HEVBR</name>
<dbReference type="InterPro" id="IPR018247">
    <property type="entry name" value="EF_Hand_1_Ca_BS"/>
</dbReference>
<dbReference type="InterPro" id="IPR002048">
    <property type="entry name" value="EF_hand_dom"/>
</dbReference>
<keyword evidence="6" id="KW-1185">Reference proteome</keyword>
<dbReference type="PROSITE" id="PS50222">
    <property type="entry name" value="EF_HAND_2"/>
    <property type="match status" value="3"/>
</dbReference>
<feature type="region of interest" description="Disordered" evidence="3">
    <location>
        <begin position="1"/>
        <end position="23"/>
    </location>
</feature>
<dbReference type="Proteomes" id="UP000467840">
    <property type="component" value="Chromosome 5"/>
</dbReference>
<sequence length="186" mass="20961">MLPSTTRKNVDKRCPKPMSIYMPGGPSEAQTNDIFRRFDTNGDGYLSLEELIKAYNVLVPVTNPSSLLSSVISQNLWLSAAGGIDKNCPRTWVKNDRGMSGVVLYAEEQLIALFKSCDINQDGRLSKEELKNMFNKLGSHFASWRVYRALHHADTNGDGYISEEEFSDLVRHGRIETYMQGKHKGE</sequence>
<protein>
    <recommendedName>
        <fullName evidence="4">EF-hand domain-containing protein</fullName>
    </recommendedName>
</protein>
<evidence type="ECO:0000256" key="3">
    <source>
        <dbReference type="SAM" id="MobiDB-lite"/>
    </source>
</evidence>
<proteinExistence type="predicted"/>
<dbReference type="Gene3D" id="1.10.238.10">
    <property type="entry name" value="EF-hand"/>
    <property type="match status" value="2"/>
</dbReference>
<dbReference type="InterPro" id="IPR050145">
    <property type="entry name" value="Centrin_CML-like"/>
</dbReference>
<dbReference type="Pfam" id="PF00036">
    <property type="entry name" value="EF-hand_1"/>
    <property type="match status" value="1"/>
</dbReference>
<comment type="caution">
    <text evidence="5">The sequence shown here is derived from an EMBL/GenBank/DDBJ whole genome shotgun (WGS) entry which is preliminary data.</text>
</comment>
<dbReference type="AlphaFoldDB" id="A0A6A6NGW8"/>
<gene>
    <name evidence="5" type="ORF">GH714_013447</name>
</gene>
<evidence type="ECO:0000313" key="6">
    <source>
        <dbReference type="Proteomes" id="UP000467840"/>
    </source>
</evidence>
<dbReference type="Pfam" id="PF13499">
    <property type="entry name" value="EF-hand_7"/>
    <property type="match status" value="1"/>
</dbReference>
<feature type="domain" description="EF-hand" evidence="4">
    <location>
        <begin position="105"/>
        <end position="140"/>
    </location>
</feature>
<evidence type="ECO:0000259" key="4">
    <source>
        <dbReference type="PROSITE" id="PS50222"/>
    </source>
</evidence>
<dbReference type="GO" id="GO:0005509">
    <property type="term" value="F:calcium ion binding"/>
    <property type="evidence" value="ECO:0007669"/>
    <property type="project" value="InterPro"/>
</dbReference>
<keyword evidence="2" id="KW-0106">Calcium</keyword>
<reference evidence="5 6" key="1">
    <citation type="journal article" date="2020" name="Mol. Plant">
        <title>The Chromosome-Based Rubber Tree Genome Provides New Insights into Spurge Genome Evolution and Rubber Biosynthesis.</title>
        <authorList>
            <person name="Liu J."/>
            <person name="Shi C."/>
            <person name="Shi C.C."/>
            <person name="Li W."/>
            <person name="Zhang Q.J."/>
            <person name="Zhang Y."/>
            <person name="Li K."/>
            <person name="Lu H.F."/>
            <person name="Shi C."/>
            <person name="Zhu S.T."/>
            <person name="Xiao Z.Y."/>
            <person name="Nan H."/>
            <person name="Yue Y."/>
            <person name="Zhu X.G."/>
            <person name="Wu Y."/>
            <person name="Hong X.N."/>
            <person name="Fan G.Y."/>
            <person name="Tong Y."/>
            <person name="Zhang D."/>
            <person name="Mao C.L."/>
            <person name="Liu Y.L."/>
            <person name="Hao S.J."/>
            <person name="Liu W.Q."/>
            <person name="Lv M.Q."/>
            <person name="Zhang H.B."/>
            <person name="Liu Y."/>
            <person name="Hu-Tang G.R."/>
            <person name="Wang J.P."/>
            <person name="Wang J.H."/>
            <person name="Sun Y.H."/>
            <person name="Ni S.B."/>
            <person name="Chen W.B."/>
            <person name="Zhang X.C."/>
            <person name="Jiao Y.N."/>
            <person name="Eichler E.E."/>
            <person name="Li G.H."/>
            <person name="Liu X."/>
            <person name="Gao L.Z."/>
        </authorList>
    </citation>
    <scope>NUCLEOTIDE SEQUENCE [LARGE SCALE GENOMIC DNA]</scope>
    <source>
        <strain evidence="6">cv. GT1</strain>
        <tissue evidence="5">Leaf</tissue>
    </source>
</reference>
<dbReference type="SMART" id="SM00054">
    <property type="entry name" value="EFh"/>
    <property type="match status" value="3"/>
</dbReference>
<feature type="domain" description="EF-hand" evidence="4">
    <location>
        <begin position="26"/>
        <end position="61"/>
    </location>
</feature>
<evidence type="ECO:0000256" key="1">
    <source>
        <dbReference type="ARBA" id="ARBA00022737"/>
    </source>
</evidence>
<dbReference type="EMBL" id="JAAGAX010000001">
    <property type="protein sequence ID" value="KAF2324388.1"/>
    <property type="molecule type" value="Genomic_DNA"/>
</dbReference>
<evidence type="ECO:0000313" key="5">
    <source>
        <dbReference type="EMBL" id="KAF2324388.1"/>
    </source>
</evidence>
<evidence type="ECO:0000256" key="2">
    <source>
        <dbReference type="ARBA" id="ARBA00022837"/>
    </source>
</evidence>